<feature type="transmembrane region" description="Helical" evidence="1">
    <location>
        <begin position="59"/>
        <end position="80"/>
    </location>
</feature>
<keyword evidence="1" id="KW-1133">Transmembrane helix</keyword>
<dbReference type="EMBL" id="CP049057">
    <property type="protein sequence ID" value="QIE58455.1"/>
    <property type="molecule type" value="Genomic_DNA"/>
</dbReference>
<keyword evidence="3" id="KW-1185">Reference proteome</keyword>
<accession>A0A6G6GIQ3</accession>
<dbReference type="AlphaFoldDB" id="A0A6G6GIQ3"/>
<feature type="transmembrane region" description="Helical" evidence="1">
    <location>
        <begin position="9"/>
        <end position="30"/>
    </location>
</feature>
<protein>
    <recommendedName>
        <fullName evidence="4">Sugar transporter</fullName>
    </recommendedName>
</protein>
<keyword evidence="1" id="KW-0472">Membrane</keyword>
<dbReference type="KEGG" id="mgel:G5B37_02415"/>
<reference evidence="2 3" key="1">
    <citation type="submission" date="2020-02" db="EMBL/GenBank/DDBJ databases">
        <title>Complete genome sequence of Flavobacteriaceae bacterium.</title>
        <authorList>
            <person name="Kim S.-J."/>
            <person name="Kim Y.-S."/>
            <person name="Kim K.-H."/>
        </authorList>
    </citation>
    <scope>NUCLEOTIDE SEQUENCE [LARGE SCALE GENOMIC DNA]</scope>
    <source>
        <strain evidence="2 3">RR4-40</strain>
    </source>
</reference>
<feature type="transmembrane region" description="Helical" evidence="1">
    <location>
        <begin position="112"/>
        <end position="135"/>
    </location>
</feature>
<evidence type="ECO:0000313" key="3">
    <source>
        <dbReference type="Proteomes" id="UP000505306"/>
    </source>
</evidence>
<feature type="transmembrane region" description="Helical" evidence="1">
    <location>
        <begin position="87"/>
        <end position="106"/>
    </location>
</feature>
<keyword evidence="1" id="KW-0812">Transmembrane</keyword>
<evidence type="ECO:0008006" key="4">
    <source>
        <dbReference type="Google" id="ProtNLM"/>
    </source>
</evidence>
<evidence type="ECO:0000313" key="2">
    <source>
        <dbReference type="EMBL" id="QIE58455.1"/>
    </source>
</evidence>
<sequence length="146" mass="16182">MSTSKPNALFWIIAIVFGILWNAYGVYLFVYDTFLATPEMYAEIYSPEQIAFMDSLPSWYTVVYGIATITGLLGSICLVLKKRLAVPLLGISLLGVLINMCYGMFFTNSAEINGAFLAYGMPLIVIVIAIILYYYSKGAAQKGWLT</sequence>
<evidence type="ECO:0000256" key="1">
    <source>
        <dbReference type="SAM" id="Phobius"/>
    </source>
</evidence>
<gene>
    <name evidence="2" type="ORF">G5B37_02415</name>
</gene>
<name>A0A6G6GIQ3_9FLAO</name>
<dbReference type="Proteomes" id="UP000505306">
    <property type="component" value="Chromosome"/>
</dbReference>
<dbReference type="RefSeq" id="WP_164678461.1">
    <property type="nucleotide sequence ID" value="NZ_CP049057.1"/>
</dbReference>
<proteinExistence type="predicted"/>
<organism evidence="2 3">
    <name type="scientific">Rasiella rasia</name>
    <dbReference type="NCBI Taxonomy" id="2744027"/>
    <lineage>
        <taxon>Bacteria</taxon>
        <taxon>Pseudomonadati</taxon>
        <taxon>Bacteroidota</taxon>
        <taxon>Flavobacteriia</taxon>
        <taxon>Flavobacteriales</taxon>
        <taxon>Flavobacteriaceae</taxon>
        <taxon>Rasiella</taxon>
    </lineage>
</organism>